<comment type="caution">
    <text evidence="3">The sequence shown here is derived from an EMBL/GenBank/DDBJ whole genome shotgun (WGS) entry which is preliminary data.</text>
</comment>
<dbReference type="PANTHER" id="PTHR43428">
    <property type="entry name" value="ARSENATE REDUCTASE"/>
    <property type="match status" value="1"/>
</dbReference>
<dbReference type="EC" id="1.20.4.4" evidence="3"/>
<reference evidence="3" key="1">
    <citation type="submission" date="2019-08" db="EMBL/GenBank/DDBJ databases">
        <authorList>
            <person name="Kucharzyk K."/>
            <person name="Murdoch R.W."/>
            <person name="Higgins S."/>
            <person name="Loffler F."/>
        </authorList>
    </citation>
    <scope>NUCLEOTIDE SEQUENCE</scope>
</reference>
<name>A0A644Y540_9ZZZZ</name>
<evidence type="ECO:0000313" key="3">
    <source>
        <dbReference type="EMBL" id="MPM21683.1"/>
    </source>
</evidence>
<dbReference type="SUPFAM" id="SSF52788">
    <property type="entry name" value="Phosphotyrosine protein phosphatases I"/>
    <property type="match status" value="1"/>
</dbReference>
<dbReference type="SMART" id="SM00226">
    <property type="entry name" value="LMWPc"/>
    <property type="match status" value="1"/>
</dbReference>
<evidence type="ECO:0000259" key="2">
    <source>
        <dbReference type="SMART" id="SM00226"/>
    </source>
</evidence>
<keyword evidence="3" id="KW-0560">Oxidoreductase</keyword>
<evidence type="ECO:0000256" key="1">
    <source>
        <dbReference type="ARBA" id="ARBA00022849"/>
    </source>
</evidence>
<dbReference type="GO" id="GO:0030612">
    <property type="term" value="F:arsenate reductase (thioredoxin) activity"/>
    <property type="evidence" value="ECO:0007669"/>
    <property type="project" value="UniProtKB-EC"/>
</dbReference>
<dbReference type="InterPro" id="IPR023485">
    <property type="entry name" value="Ptyr_pPase"/>
</dbReference>
<keyword evidence="1" id="KW-0059">Arsenical resistance</keyword>
<dbReference type="EMBL" id="VSSQ01003645">
    <property type="protein sequence ID" value="MPM21683.1"/>
    <property type="molecule type" value="Genomic_DNA"/>
</dbReference>
<accession>A0A644Y540</accession>
<gene>
    <name evidence="3" type="primary">arsC_35</name>
    <name evidence="3" type="ORF">SDC9_68128</name>
</gene>
<proteinExistence type="predicted"/>
<dbReference type="InterPro" id="IPR036196">
    <property type="entry name" value="Ptyr_pPase_sf"/>
</dbReference>
<sequence>MNKPKVAFICVHNSCRSQIAEALGKRFAADVFESYSAGTELKDRINPDAIRLMKQLYGIDMEQSQRPKLLDEIPSIDVVVTMGCNVECPYLPCKRREDWGLSDPTGQSDQEFLAVIRTIESKIAELAKSLS</sequence>
<dbReference type="PANTHER" id="PTHR43428:SF1">
    <property type="entry name" value="ARSENATE REDUCTASE"/>
    <property type="match status" value="1"/>
</dbReference>
<dbReference type="Pfam" id="PF01451">
    <property type="entry name" value="LMWPc"/>
    <property type="match status" value="1"/>
</dbReference>
<dbReference type="GO" id="GO:0046685">
    <property type="term" value="P:response to arsenic-containing substance"/>
    <property type="evidence" value="ECO:0007669"/>
    <property type="project" value="UniProtKB-KW"/>
</dbReference>
<feature type="domain" description="Phosphotyrosine protein phosphatase I" evidence="2">
    <location>
        <begin position="4"/>
        <end position="129"/>
    </location>
</feature>
<organism evidence="3">
    <name type="scientific">bioreactor metagenome</name>
    <dbReference type="NCBI Taxonomy" id="1076179"/>
    <lineage>
        <taxon>unclassified sequences</taxon>
        <taxon>metagenomes</taxon>
        <taxon>ecological metagenomes</taxon>
    </lineage>
</organism>
<protein>
    <submittedName>
        <fullName evidence="3">Arsenate reductase</fullName>
        <ecNumber evidence="3">1.20.4.4</ecNumber>
    </submittedName>
</protein>
<dbReference type="Gene3D" id="3.40.50.2300">
    <property type="match status" value="1"/>
</dbReference>
<dbReference type="AlphaFoldDB" id="A0A644Y540"/>
<dbReference type="CDD" id="cd16345">
    <property type="entry name" value="LMWP_ArsC"/>
    <property type="match status" value="1"/>
</dbReference>